<dbReference type="PANTHER" id="PTHR42678:SF34">
    <property type="entry name" value="OS04G0183300 PROTEIN"/>
    <property type="match status" value="1"/>
</dbReference>
<evidence type="ECO:0000259" key="2">
    <source>
        <dbReference type="Pfam" id="PF01425"/>
    </source>
</evidence>
<dbReference type="Pfam" id="PF01425">
    <property type="entry name" value="Amidase"/>
    <property type="match status" value="1"/>
</dbReference>
<reference evidence="3 4" key="1">
    <citation type="submission" date="2023-05" db="EMBL/GenBank/DDBJ databases">
        <title>Streptantibioticus silvisoli sp. nov., acidotolerant actinomycetes 1 from pine litter.</title>
        <authorList>
            <person name="Swiecimska M."/>
            <person name="Golinska P."/>
            <person name="Sangal V."/>
            <person name="Wachnowicz B."/>
            <person name="Goodfellow M."/>
        </authorList>
    </citation>
    <scope>NUCLEOTIDE SEQUENCE [LARGE SCALE GENOMIC DNA]</scope>
    <source>
        <strain evidence="3 4">SL54</strain>
    </source>
</reference>
<dbReference type="SUPFAM" id="SSF75304">
    <property type="entry name" value="Amidase signature (AS) enzymes"/>
    <property type="match status" value="1"/>
</dbReference>
<dbReference type="RefSeq" id="WP_271323346.1">
    <property type="nucleotide sequence ID" value="NZ_JAAGKO020000045.1"/>
</dbReference>
<dbReference type="Gene3D" id="3.90.1300.10">
    <property type="entry name" value="Amidase signature (AS) domain"/>
    <property type="match status" value="1"/>
</dbReference>
<organism evidence="3 4">
    <name type="scientific">Streptantibioticus silvisoli</name>
    <dbReference type="NCBI Taxonomy" id="2705255"/>
    <lineage>
        <taxon>Bacteria</taxon>
        <taxon>Bacillati</taxon>
        <taxon>Actinomycetota</taxon>
        <taxon>Actinomycetes</taxon>
        <taxon>Kitasatosporales</taxon>
        <taxon>Streptomycetaceae</taxon>
        <taxon>Streptantibioticus</taxon>
    </lineage>
</organism>
<keyword evidence="4" id="KW-1185">Reference proteome</keyword>
<sequence>MATPVPGPVARRSPGPRPRSRECDIDTSPITASAAPPGARDSVPCDLETATVAELSALLDAGTVTAVALTRAYLRRIDALDVRGPALRSVRCLNPDALADAAAADERRAAGETGPMLGIPVLLKDNIDVAGLPTTAGSLALADSRPAGDAPLVTRLRVAGAVLLGKTNLTEFANYLTEGMPSGYSSLAGQVLNPYDLSRTPSGSSSGSGAAAAAGLAAVTVGTETSGSIISPAAANSLVGVKPTVGLVSRTGIVPIAASQDTAGPMARTVADAAALLTVIAGPDPEDPATAANPLDGHDFTADLADGALDGVRLGVVDHEVPAPGSGERVLWDAAMAALTGRGATLVEVALPTRTGYDVESIVLSYEFKRDLNAYLARLPQDAPVRTLAEVIAFNDAHAARTLKFGQKMALAAQQWDVAPDSADSGRYRAARARDLEGSRGRIDPLLAEQGLSALLFVDAEGCDIGAKAGYPSITVPAGYLAAGRAPFNLTFLGPAWSEPVLIGLAHAFEQATRSRRPPSEVNPTVYGAGLPG</sequence>
<feature type="region of interest" description="Disordered" evidence="1">
    <location>
        <begin position="1"/>
        <end position="42"/>
    </location>
</feature>
<feature type="region of interest" description="Disordered" evidence="1">
    <location>
        <begin position="513"/>
        <end position="533"/>
    </location>
</feature>
<comment type="caution">
    <text evidence="3">The sequence shown here is derived from an EMBL/GenBank/DDBJ whole genome shotgun (WGS) entry which is preliminary data.</text>
</comment>
<gene>
    <name evidence="3" type="ORF">POF43_025765</name>
</gene>
<feature type="domain" description="Amidase" evidence="2">
    <location>
        <begin position="69"/>
        <end position="446"/>
    </location>
</feature>
<protein>
    <submittedName>
        <fullName evidence="3">Amidase family protein</fullName>
    </submittedName>
</protein>
<proteinExistence type="predicted"/>
<dbReference type="InterPro" id="IPR036928">
    <property type="entry name" value="AS_sf"/>
</dbReference>
<dbReference type="EMBL" id="JAAGKO020000045">
    <property type="protein sequence ID" value="MDI5966095.1"/>
    <property type="molecule type" value="Genomic_DNA"/>
</dbReference>
<name>A0ABT6W5T7_9ACTN</name>
<evidence type="ECO:0000313" key="3">
    <source>
        <dbReference type="EMBL" id="MDI5966095.1"/>
    </source>
</evidence>
<dbReference type="Proteomes" id="UP001156398">
    <property type="component" value="Unassembled WGS sequence"/>
</dbReference>
<dbReference type="InterPro" id="IPR023631">
    <property type="entry name" value="Amidase_dom"/>
</dbReference>
<dbReference type="PANTHER" id="PTHR42678">
    <property type="entry name" value="AMIDASE"/>
    <property type="match status" value="1"/>
</dbReference>
<evidence type="ECO:0000313" key="4">
    <source>
        <dbReference type="Proteomes" id="UP001156398"/>
    </source>
</evidence>
<evidence type="ECO:0000256" key="1">
    <source>
        <dbReference type="SAM" id="MobiDB-lite"/>
    </source>
</evidence>
<accession>A0ABT6W5T7</accession>